<dbReference type="Gene3D" id="3.30.540.10">
    <property type="entry name" value="Fructose-1,6-Bisphosphatase, subunit A, domain 1"/>
    <property type="match status" value="1"/>
</dbReference>
<reference evidence="1 2" key="1">
    <citation type="submission" date="2023-07" db="EMBL/GenBank/DDBJ databases">
        <title>Genomic Encyclopedia of Type Strains, Phase IV (KMG-IV): sequencing the most valuable type-strain genomes for metagenomic binning, comparative biology and taxonomic classification.</title>
        <authorList>
            <person name="Goeker M."/>
        </authorList>
    </citation>
    <scope>NUCLEOTIDE SEQUENCE [LARGE SCALE GENOMIC DNA]</scope>
    <source>
        <strain evidence="1 2">DSM 105143</strain>
    </source>
</reference>
<dbReference type="Proteomes" id="UP001223079">
    <property type="component" value="Unassembled WGS sequence"/>
</dbReference>
<name>A0ABT9YRE2_9STRE</name>
<dbReference type="InterPro" id="IPR000760">
    <property type="entry name" value="Inositol_monophosphatase-like"/>
</dbReference>
<protein>
    <submittedName>
        <fullName evidence="1">Myo-inositol-1(Or 4)-monophosphatase</fullName>
        <ecNumber evidence="1">3.1.3.25</ecNumber>
    </submittedName>
</protein>
<proteinExistence type="predicted"/>
<comment type="caution">
    <text evidence="1">The sequence shown here is derived from an EMBL/GenBank/DDBJ whole genome shotgun (WGS) entry which is preliminary data.</text>
</comment>
<organism evidence="1 2">
    <name type="scientific">Streptococcus moroccensis</name>
    <dbReference type="NCBI Taxonomy" id="1451356"/>
    <lineage>
        <taxon>Bacteria</taxon>
        <taxon>Bacillati</taxon>
        <taxon>Bacillota</taxon>
        <taxon>Bacilli</taxon>
        <taxon>Lactobacillales</taxon>
        <taxon>Streptococcaceae</taxon>
        <taxon>Streptococcus</taxon>
    </lineage>
</organism>
<dbReference type="PANTHER" id="PTHR20854">
    <property type="entry name" value="INOSITOL MONOPHOSPHATASE"/>
    <property type="match status" value="1"/>
</dbReference>
<dbReference type="EC" id="3.1.3.25" evidence="1"/>
<sequence>METKFDFAKSLVWSAGAFLKAQMDQPFEIKEKTDFTDLVTDMDQKVQDFLMEAITEAYPSDCFLAEEGDVFQDIHEGNIWVIDPIDGTANFVAQKTDFAISVGYYENGVGQFGLIYDVMAEEMFYGGGAFEVFCNETPLPAFEERPYSQSLLAINPGMYRHNVAGVGDLASQFLGVRTYGSAALSASKVLAGQLYGYISNISPWDYGASKIMGDRLGYATVTLSGEEPSFKEREFIMMVPKTRLADIQKVLEI</sequence>
<dbReference type="SUPFAM" id="SSF56655">
    <property type="entry name" value="Carbohydrate phosphatase"/>
    <property type="match status" value="1"/>
</dbReference>
<dbReference type="Gene3D" id="3.40.190.80">
    <property type="match status" value="1"/>
</dbReference>
<evidence type="ECO:0000313" key="2">
    <source>
        <dbReference type="Proteomes" id="UP001223079"/>
    </source>
</evidence>
<dbReference type="EMBL" id="JAUSTM010000008">
    <property type="protein sequence ID" value="MDQ0222467.1"/>
    <property type="molecule type" value="Genomic_DNA"/>
</dbReference>
<keyword evidence="2" id="KW-1185">Reference proteome</keyword>
<evidence type="ECO:0000313" key="1">
    <source>
        <dbReference type="EMBL" id="MDQ0222467.1"/>
    </source>
</evidence>
<dbReference type="PRINTS" id="PR00377">
    <property type="entry name" value="IMPHPHTASES"/>
</dbReference>
<dbReference type="RefSeq" id="WP_307121660.1">
    <property type="nucleotide sequence ID" value="NZ_JAUSTM010000008.1"/>
</dbReference>
<dbReference type="CDD" id="cd01637">
    <property type="entry name" value="IMPase_like"/>
    <property type="match status" value="1"/>
</dbReference>
<dbReference type="Pfam" id="PF00459">
    <property type="entry name" value="Inositol_P"/>
    <property type="match status" value="1"/>
</dbReference>
<gene>
    <name evidence="1" type="ORF">J2S23_001019</name>
</gene>
<dbReference type="PANTHER" id="PTHR20854:SF4">
    <property type="entry name" value="INOSITOL-1-MONOPHOSPHATASE-RELATED"/>
    <property type="match status" value="1"/>
</dbReference>
<keyword evidence="1" id="KW-0378">Hydrolase</keyword>
<dbReference type="GO" id="GO:0052834">
    <property type="term" value="F:inositol monophosphate phosphatase activity"/>
    <property type="evidence" value="ECO:0007669"/>
    <property type="project" value="UniProtKB-EC"/>
</dbReference>
<accession>A0ABT9YRE2</accession>